<keyword evidence="3 5" id="KW-0378">Hydrolase</keyword>
<dbReference type="GO" id="GO:0030288">
    <property type="term" value="C:outer membrane-bounded periplasmic space"/>
    <property type="evidence" value="ECO:0007669"/>
    <property type="project" value="TreeGrafter"/>
</dbReference>
<evidence type="ECO:0000256" key="2">
    <source>
        <dbReference type="ARBA" id="ARBA00022670"/>
    </source>
</evidence>
<dbReference type="CDD" id="cd06782">
    <property type="entry name" value="cpPDZ_CPP-like"/>
    <property type="match status" value="1"/>
</dbReference>
<dbReference type="EMBL" id="CP011071">
    <property type="protein sequence ID" value="AKA34624.1"/>
    <property type="molecule type" value="Genomic_DNA"/>
</dbReference>
<dbReference type="GO" id="GO:0006508">
    <property type="term" value="P:proteolysis"/>
    <property type="evidence" value="ECO:0007669"/>
    <property type="project" value="UniProtKB-KW"/>
</dbReference>
<dbReference type="InterPro" id="IPR004447">
    <property type="entry name" value="Peptidase_S41A"/>
</dbReference>
<dbReference type="HOGENOM" id="CLU_016199_1_1_10"/>
<dbReference type="CDD" id="cd07560">
    <property type="entry name" value="Peptidase_S41_CPP"/>
    <property type="match status" value="1"/>
</dbReference>
<dbReference type="Gene3D" id="2.30.42.10">
    <property type="match status" value="1"/>
</dbReference>
<dbReference type="PANTHER" id="PTHR32060:SF22">
    <property type="entry name" value="CARBOXYL-TERMINAL-PROCESSING PEPTIDASE 3, CHLOROPLASTIC"/>
    <property type="match status" value="1"/>
</dbReference>
<dbReference type="Gene3D" id="3.90.226.10">
    <property type="entry name" value="2-enoyl-CoA Hydratase, Chain A, domain 1"/>
    <property type="match status" value="1"/>
</dbReference>
<dbReference type="RefSeq" id="WP_045803260.1">
    <property type="nucleotide sequence ID" value="NZ_CP011071.1"/>
</dbReference>
<accession>A0A0D5YRU0</accession>
<organism evidence="8 9">
    <name type="scientific">Flagellimonas lutaonensis</name>
    <dbReference type="NCBI Taxonomy" id="516051"/>
    <lineage>
        <taxon>Bacteria</taxon>
        <taxon>Pseudomonadati</taxon>
        <taxon>Bacteroidota</taxon>
        <taxon>Flavobacteriia</taxon>
        <taxon>Flavobacteriales</taxon>
        <taxon>Flavobacteriaceae</taxon>
        <taxon>Flagellimonas</taxon>
    </lineage>
</organism>
<dbReference type="NCBIfam" id="TIGR00225">
    <property type="entry name" value="prc"/>
    <property type="match status" value="1"/>
</dbReference>
<dbReference type="Pfam" id="PF03572">
    <property type="entry name" value="Peptidase_S41"/>
    <property type="match status" value="1"/>
</dbReference>
<feature type="domain" description="PDZ" evidence="7">
    <location>
        <begin position="271"/>
        <end position="355"/>
    </location>
</feature>
<dbReference type="AlphaFoldDB" id="A0A0D5YRU0"/>
<evidence type="ECO:0000256" key="1">
    <source>
        <dbReference type="ARBA" id="ARBA00009179"/>
    </source>
</evidence>
<dbReference type="InterPro" id="IPR029045">
    <property type="entry name" value="ClpP/crotonase-like_dom_sf"/>
</dbReference>
<dbReference type="Pfam" id="PF11818">
    <property type="entry name" value="DUF3340"/>
    <property type="match status" value="1"/>
</dbReference>
<evidence type="ECO:0000256" key="5">
    <source>
        <dbReference type="RuleBase" id="RU004404"/>
    </source>
</evidence>
<dbReference type="Pfam" id="PF17804">
    <property type="entry name" value="TSP_NTD"/>
    <property type="match status" value="1"/>
</dbReference>
<evidence type="ECO:0000259" key="7">
    <source>
        <dbReference type="PROSITE" id="PS50106"/>
    </source>
</evidence>
<feature type="chain" id="PRO_5002300300" evidence="6">
    <location>
        <begin position="26"/>
        <end position="733"/>
    </location>
</feature>
<name>A0A0D5YRU0_9FLAO</name>
<sequence>MKKNFTLAFLVILVAIASCSFTNKSFDTNDKDKLLLDLITYVLEKGHYEPKEINDNFSSNVFDDFIDVIDPTKRYFLQSDIDEFEQYRYQIDDQIKNTDITFFNLVYQRLMKRMDEAKELYKEILDEPFDYTIEEQINIDYSKEPFAKNKKELKERWRKQLKYNTLGIYDNKIADLGQGAGYTKDGSAADIAGVSGQAKSIKMAKENVGDMTVAEIETAARETTRNTLDEFFDFVDDLERKDWFVQYVNTIVEEFDPHTFYFAPDDKDKFDISMSGKFEGIGARLQKKPEGARIVEIISGGPVWRAQSLEVGDEILKVGQEGEEPIDIVGMRLDDAIKLIKGPKGTVVNLTVRRVDGTIETVSVTRDVVVLEESFAKSATVTKDDMKYGIIHLPKFYVDFEDYSERNAATDVAKEVERLKEEGIEGLVLDLRDNGGGSLKTVVEMAGLFIKQGPIVQVKSSGQRKEVHEDKDERIQWDGPLVILVNELSASASEILAAAMQDYKRAIVIGSKQTFGKGTVQNVIPLDNIVRSNEHGDLGAIKLTTQKFYRINGGSTQLEGVKSDIVVPDKYSYIDLGEKDQENPLGWDKITPADYEIWDGYIDFETAVANSKKRLANNPQVKLIEENAKWLKEQQDETVISLNYDAYKIREQRAKERSKYFKSLRNYDSKLTFNSLKYETELFTKDSVLREKRNRWHQELAKDVYVEEAINVLKDLKMNNFRGSNTKLASVKG</sequence>
<keyword evidence="9" id="KW-1185">Reference proteome</keyword>
<reference evidence="8 9" key="1">
    <citation type="submission" date="2015-03" db="EMBL/GenBank/DDBJ databases">
        <title>Complete genome sequence of Muricauda lutaonensis CC-HSB-11T, isolated from a coastal hot spring.</title>
        <authorList>
            <person name="Kim K.M."/>
        </authorList>
    </citation>
    <scope>NUCLEOTIDE SEQUENCE [LARGE SCALE GENOMIC DNA]</scope>
    <source>
        <strain evidence="8 9">CC-HSB-11</strain>
    </source>
</reference>
<dbReference type="InterPro" id="IPR036034">
    <property type="entry name" value="PDZ_sf"/>
</dbReference>
<dbReference type="Proteomes" id="UP000032726">
    <property type="component" value="Chromosome"/>
</dbReference>
<dbReference type="InterPro" id="IPR001478">
    <property type="entry name" value="PDZ"/>
</dbReference>
<dbReference type="PROSITE" id="PS50106">
    <property type="entry name" value="PDZ"/>
    <property type="match status" value="1"/>
</dbReference>
<evidence type="ECO:0000256" key="3">
    <source>
        <dbReference type="ARBA" id="ARBA00022801"/>
    </source>
</evidence>
<dbReference type="PROSITE" id="PS51257">
    <property type="entry name" value="PROKAR_LIPOPROTEIN"/>
    <property type="match status" value="1"/>
</dbReference>
<evidence type="ECO:0000256" key="6">
    <source>
        <dbReference type="SAM" id="SignalP"/>
    </source>
</evidence>
<dbReference type="GO" id="GO:0007165">
    <property type="term" value="P:signal transduction"/>
    <property type="evidence" value="ECO:0007669"/>
    <property type="project" value="TreeGrafter"/>
</dbReference>
<keyword evidence="4 5" id="KW-0720">Serine protease</keyword>
<dbReference type="InterPro" id="IPR040573">
    <property type="entry name" value="TSP_N"/>
</dbReference>
<dbReference type="GO" id="GO:0004175">
    <property type="term" value="F:endopeptidase activity"/>
    <property type="evidence" value="ECO:0007669"/>
    <property type="project" value="TreeGrafter"/>
</dbReference>
<dbReference type="PATRIC" id="fig|516051.4.peg.1013"/>
<dbReference type="SMART" id="SM00228">
    <property type="entry name" value="PDZ"/>
    <property type="match status" value="1"/>
</dbReference>
<dbReference type="FunFam" id="3.90.226.10:FF:000090">
    <property type="entry name" value="Tail-specific protease"/>
    <property type="match status" value="1"/>
</dbReference>
<protein>
    <submittedName>
        <fullName evidence="8">Peptidase S41</fullName>
    </submittedName>
</protein>
<dbReference type="InterPro" id="IPR020992">
    <property type="entry name" value="Tail_Prtase_C"/>
</dbReference>
<dbReference type="SMART" id="SM00245">
    <property type="entry name" value="TSPc"/>
    <property type="match status" value="1"/>
</dbReference>
<dbReference type="KEGG" id="mlt:VC82_976"/>
<evidence type="ECO:0000256" key="4">
    <source>
        <dbReference type="ARBA" id="ARBA00022825"/>
    </source>
</evidence>
<dbReference type="PANTHER" id="PTHR32060">
    <property type="entry name" value="TAIL-SPECIFIC PROTEASE"/>
    <property type="match status" value="1"/>
</dbReference>
<gene>
    <name evidence="8" type="ORF">VC82_976</name>
</gene>
<evidence type="ECO:0000313" key="9">
    <source>
        <dbReference type="Proteomes" id="UP000032726"/>
    </source>
</evidence>
<dbReference type="STRING" id="516051.VC82_976"/>
<dbReference type="Pfam" id="PF00595">
    <property type="entry name" value="PDZ"/>
    <property type="match status" value="1"/>
</dbReference>
<dbReference type="SUPFAM" id="SSF50156">
    <property type="entry name" value="PDZ domain-like"/>
    <property type="match status" value="1"/>
</dbReference>
<comment type="similarity">
    <text evidence="1 5">Belongs to the peptidase S41A family.</text>
</comment>
<keyword evidence="2 5" id="KW-0645">Protease</keyword>
<dbReference type="SUPFAM" id="SSF52096">
    <property type="entry name" value="ClpP/crotonase"/>
    <property type="match status" value="1"/>
</dbReference>
<feature type="signal peptide" evidence="6">
    <location>
        <begin position="1"/>
        <end position="25"/>
    </location>
</feature>
<dbReference type="InterPro" id="IPR005151">
    <property type="entry name" value="Tail-specific_protease"/>
</dbReference>
<dbReference type="OrthoDB" id="9812068at2"/>
<keyword evidence="6" id="KW-0732">Signal</keyword>
<dbReference type="GO" id="GO:0008236">
    <property type="term" value="F:serine-type peptidase activity"/>
    <property type="evidence" value="ECO:0007669"/>
    <property type="project" value="UniProtKB-KW"/>
</dbReference>
<proteinExistence type="inferred from homology"/>
<evidence type="ECO:0000313" key="8">
    <source>
        <dbReference type="EMBL" id="AKA34624.1"/>
    </source>
</evidence>